<proteinExistence type="predicted"/>
<feature type="chain" id="PRO_5031468395" description="Lipoprotein" evidence="2">
    <location>
        <begin position="28"/>
        <end position="92"/>
    </location>
</feature>
<keyword evidence="2" id="KW-0732">Signal</keyword>
<dbReference type="RefSeq" id="WP_183213789.1">
    <property type="nucleotide sequence ID" value="NZ_JACHOR010000004.1"/>
</dbReference>
<name>A0A7W9CJG7_9CAUL</name>
<protein>
    <recommendedName>
        <fullName evidence="5">Lipoprotein</fullName>
    </recommendedName>
</protein>
<organism evidence="3 4">
    <name type="scientific">Brevundimonas variabilis</name>
    <dbReference type="NCBI Taxonomy" id="74312"/>
    <lineage>
        <taxon>Bacteria</taxon>
        <taxon>Pseudomonadati</taxon>
        <taxon>Pseudomonadota</taxon>
        <taxon>Alphaproteobacteria</taxon>
        <taxon>Caulobacterales</taxon>
        <taxon>Caulobacteraceae</taxon>
        <taxon>Brevundimonas</taxon>
    </lineage>
</organism>
<reference evidence="3 4" key="1">
    <citation type="submission" date="2020-08" db="EMBL/GenBank/DDBJ databases">
        <title>Genomic Encyclopedia of Type Strains, Phase IV (KMG-IV): sequencing the most valuable type-strain genomes for metagenomic binning, comparative biology and taxonomic classification.</title>
        <authorList>
            <person name="Goeker M."/>
        </authorList>
    </citation>
    <scope>NUCLEOTIDE SEQUENCE [LARGE SCALE GENOMIC DNA]</scope>
    <source>
        <strain evidence="3 4">DSM 4737</strain>
    </source>
</reference>
<evidence type="ECO:0000313" key="3">
    <source>
        <dbReference type="EMBL" id="MBB5746820.1"/>
    </source>
</evidence>
<evidence type="ECO:0000313" key="4">
    <source>
        <dbReference type="Proteomes" id="UP000545037"/>
    </source>
</evidence>
<evidence type="ECO:0000256" key="2">
    <source>
        <dbReference type="SAM" id="SignalP"/>
    </source>
</evidence>
<dbReference type="EMBL" id="JACHOR010000004">
    <property type="protein sequence ID" value="MBB5746820.1"/>
    <property type="molecule type" value="Genomic_DNA"/>
</dbReference>
<comment type="caution">
    <text evidence="3">The sequence shown here is derived from an EMBL/GenBank/DDBJ whole genome shotgun (WGS) entry which is preliminary data.</text>
</comment>
<feature type="signal peptide" evidence="2">
    <location>
        <begin position="1"/>
        <end position="27"/>
    </location>
</feature>
<dbReference type="Proteomes" id="UP000545037">
    <property type="component" value="Unassembled WGS sequence"/>
</dbReference>
<feature type="region of interest" description="Disordered" evidence="1">
    <location>
        <begin position="69"/>
        <end position="92"/>
    </location>
</feature>
<evidence type="ECO:0000256" key="1">
    <source>
        <dbReference type="SAM" id="MobiDB-lite"/>
    </source>
</evidence>
<sequence>MPRFVRAALIGAAVLLGPIGCASTVDAIDRRADALAVNLSENTRCQSRAQPDGQTSVDCTLWGRQRTTTKTTTTTTAADGTVTTTSSTRTVD</sequence>
<keyword evidence="4" id="KW-1185">Reference proteome</keyword>
<evidence type="ECO:0008006" key="5">
    <source>
        <dbReference type="Google" id="ProtNLM"/>
    </source>
</evidence>
<gene>
    <name evidence="3" type="ORF">GGR13_002427</name>
</gene>
<accession>A0A7W9CJG7</accession>
<dbReference type="AlphaFoldDB" id="A0A7W9CJG7"/>